<gene>
    <name evidence="1" type="primary">rplI</name>
    <name evidence="1" type="ORF">K4L44_09215</name>
</gene>
<keyword evidence="2" id="KW-1185">Reference proteome</keyword>
<evidence type="ECO:0000313" key="2">
    <source>
        <dbReference type="Proteomes" id="UP000826212"/>
    </source>
</evidence>
<reference evidence="1" key="1">
    <citation type="submission" date="2021-08" db="EMBL/GenBank/DDBJ databases">
        <title>Novel anaerobic bacterium isolated from sea squirt in East Sea, Republic of Korea.</title>
        <authorList>
            <person name="Nguyen T.H."/>
            <person name="Li Z."/>
            <person name="Lee Y.-J."/>
            <person name="Ko J."/>
            <person name="Kim S.-G."/>
        </authorList>
    </citation>
    <scope>NUCLEOTIDE SEQUENCE</scope>
    <source>
        <strain evidence="1">KCTC 25031</strain>
    </source>
</reference>
<dbReference type="Proteomes" id="UP000826212">
    <property type="component" value="Chromosome"/>
</dbReference>
<accession>A0AC61NMA3</accession>
<dbReference type="EMBL" id="CP081303">
    <property type="protein sequence ID" value="QZE12769.1"/>
    <property type="molecule type" value="Genomic_DNA"/>
</dbReference>
<protein>
    <submittedName>
        <fullName evidence="1">50S ribosomal protein L9</fullName>
    </submittedName>
</protein>
<keyword evidence="1" id="KW-0689">Ribosomal protein</keyword>
<organism evidence="1 2">
    <name type="scientific">Halosquirtibacter laminarini</name>
    <dbReference type="NCBI Taxonomy" id="3374600"/>
    <lineage>
        <taxon>Bacteria</taxon>
        <taxon>Pseudomonadati</taxon>
        <taxon>Bacteroidota</taxon>
        <taxon>Bacteroidia</taxon>
        <taxon>Marinilabiliales</taxon>
        <taxon>Prolixibacteraceae</taxon>
        <taxon>Halosquirtibacter</taxon>
    </lineage>
</organism>
<name>A0AC61NMA3_9BACT</name>
<sequence>MEIILKQDVARLGGKDDIVTVKDGYARNFLIPQGIAILATESAKKVLAENQRQRAHKEAKLKEEASQVAAKLADLKVTIGAKTSSTGKIFGSVNNIQIAEALKAQGFDIERKQITIKEDSIKGIGSHTAKIKLHREVVVDFSFEVISE</sequence>
<keyword evidence="1" id="KW-0687">Ribonucleoprotein</keyword>
<evidence type="ECO:0000313" key="1">
    <source>
        <dbReference type="EMBL" id="QZE12769.1"/>
    </source>
</evidence>
<proteinExistence type="predicted"/>